<feature type="domain" description="Outer membrane protein beta-barrel" evidence="3">
    <location>
        <begin position="7"/>
        <end position="171"/>
    </location>
</feature>
<dbReference type="InterPro" id="IPR027385">
    <property type="entry name" value="Beta-barrel_OMP"/>
</dbReference>
<dbReference type="EMBL" id="QZCH01000002">
    <property type="protein sequence ID" value="RJG50504.1"/>
    <property type="molecule type" value="Genomic_DNA"/>
</dbReference>
<evidence type="ECO:0000256" key="2">
    <source>
        <dbReference type="SAM" id="SignalP"/>
    </source>
</evidence>
<sequence length="171" mass="17890">MKKLNALILTALLASPLAAMADGFYVGGQVGYGAQKSQLSDAIGGEKKDLETVIGSIKAGYDLNDYIGAEVRVSGVDKHSTGIKADYLASAYLKGMVPVTDSISLYGLVGATSVQMDKKVYGKDSLASASYGVGARYAMTDNIGINIEATQISSHKDYELGGVSLGVDYKF</sequence>
<keyword evidence="1 2" id="KW-0732">Signal</keyword>
<evidence type="ECO:0000259" key="3">
    <source>
        <dbReference type="Pfam" id="PF13505"/>
    </source>
</evidence>
<dbReference type="InterPro" id="IPR011250">
    <property type="entry name" value="OMP/PagP_B-barrel"/>
</dbReference>
<dbReference type="SUPFAM" id="SSF56925">
    <property type="entry name" value="OMPA-like"/>
    <property type="match status" value="1"/>
</dbReference>
<comment type="caution">
    <text evidence="4">The sequence shown here is derived from an EMBL/GenBank/DDBJ whole genome shotgun (WGS) entry which is preliminary data.</text>
</comment>
<evidence type="ECO:0000313" key="5">
    <source>
        <dbReference type="Proteomes" id="UP000283255"/>
    </source>
</evidence>
<name>A0A418YJ25_9GAMM</name>
<dbReference type="OrthoDB" id="7620169at2"/>
<dbReference type="Pfam" id="PF13505">
    <property type="entry name" value="OMP_b-brl"/>
    <property type="match status" value="1"/>
</dbReference>
<feature type="signal peptide" evidence="2">
    <location>
        <begin position="1"/>
        <end position="21"/>
    </location>
</feature>
<evidence type="ECO:0000313" key="4">
    <source>
        <dbReference type="EMBL" id="RJG50504.1"/>
    </source>
</evidence>
<proteinExistence type="predicted"/>
<gene>
    <name evidence="4" type="ORF">D1Z90_03215</name>
</gene>
<dbReference type="Proteomes" id="UP000283255">
    <property type="component" value="Unassembled WGS sequence"/>
</dbReference>
<accession>A0A418YJ25</accession>
<feature type="chain" id="PRO_5019301433" evidence="2">
    <location>
        <begin position="22"/>
        <end position="171"/>
    </location>
</feature>
<dbReference type="Gene3D" id="2.40.160.20">
    <property type="match status" value="1"/>
</dbReference>
<dbReference type="AlphaFoldDB" id="A0A418YJ25"/>
<reference evidence="4 5" key="1">
    <citation type="submission" date="2018-09" db="EMBL/GenBank/DDBJ databases">
        <authorList>
            <person name="Wang F."/>
        </authorList>
    </citation>
    <scope>NUCLEOTIDE SEQUENCE [LARGE SCALE GENOMIC DNA]</scope>
    <source>
        <strain evidence="4 5">PLHSC7-2</strain>
    </source>
</reference>
<reference evidence="4 5" key="2">
    <citation type="submission" date="2019-01" db="EMBL/GenBank/DDBJ databases">
        <title>Motilimonas pumilus sp. nov., isolated from the gut of sea cucumber (Apostichopus japonicus).</title>
        <authorList>
            <person name="Wang F.-Q."/>
            <person name="Ren L.-H."/>
            <person name="Lin Y.-W."/>
            <person name="Sun G.-H."/>
            <person name="Du Z.-J."/>
            <person name="Zhao J.-X."/>
            <person name="Liu X.-J."/>
            <person name="Liu L.-J."/>
        </authorList>
    </citation>
    <scope>NUCLEOTIDE SEQUENCE [LARGE SCALE GENOMIC DNA]</scope>
    <source>
        <strain evidence="4 5">PLHSC7-2</strain>
    </source>
</reference>
<evidence type="ECO:0000256" key="1">
    <source>
        <dbReference type="ARBA" id="ARBA00022729"/>
    </source>
</evidence>
<organism evidence="4 5">
    <name type="scientific">Motilimonas pumila</name>
    <dbReference type="NCBI Taxonomy" id="2303987"/>
    <lineage>
        <taxon>Bacteria</taxon>
        <taxon>Pseudomonadati</taxon>
        <taxon>Pseudomonadota</taxon>
        <taxon>Gammaproteobacteria</taxon>
        <taxon>Alteromonadales</taxon>
        <taxon>Alteromonadales genera incertae sedis</taxon>
        <taxon>Motilimonas</taxon>
    </lineage>
</organism>
<dbReference type="RefSeq" id="WP_119909306.1">
    <property type="nucleotide sequence ID" value="NZ_QZCH01000002.1"/>
</dbReference>
<protein>
    <submittedName>
        <fullName evidence="4">Porin family protein</fullName>
    </submittedName>
</protein>
<keyword evidence="5" id="KW-1185">Reference proteome</keyword>